<dbReference type="PANTHER" id="PTHR43357">
    <property type="entry name" value="INNER MEMBRANE ABC TRANSPORTER PERMEASE PROTEIN YDCV"/>
    <property type="match status" value="1"/>
</dbReference>
<dbReference type="Proteomes" id="UP000184375">
    <property type="component" value="Unassembled WGS sequence"/>
</dbReference>
<dbReference type="InterPro" id="IPR035906">
    <property type="entry name" value="MetI-like_sf"/>
</dbReference>
<sequence length="273" mass="30030">MVKIIGKIFLILILLYILLPILSSVIFAFSTKWDTTILPEGFSIETFEKVITNPDFWLSLLHSSILSVSVIFLSVILILPAALAVELKLPQFRSFLELFSIFPYAIPPVLLALGIIQVFAPLPIPIYGTPLLLILAVTTLVLPFTYRTIDNALQATNAKQLIEAALTLGADWITIMQKILFPNILTGLQNGSLLVASLVFGEFVFANLLVGTNWITIPVWTFKVSRIDGKIGSVLAVINFVFVYILSSLLLSKGELGGIPIVSGVKRDKKKFS</sequence>
<evidence type="ECO:0000259" key="9">
    <source>
        <dbReference type="PROSITE" id="PS50928"/>
    </source>
</evidence>
<dbReference type="GO" id="GO:0055085">
    <property type="term" value="P:transmembrane transport"/>
    <property type="evidence" value="ECO:0007669"/>
    <property type="project" value="InterPro"/>
</dbReference>
<dbReference type="CDD" id="cd06261">
    <property type="entry name" value="TM_PBP2"/>
    <property type="match status" value="1"/>
</dbReference>
<dbReference type="RefSeq" id="WP_073254872.1">
    <property type="nucleotide sequence ID" value="NZ_FRCR01000003.1"/>
</dbReference>
<dbReference type="GO" id="GO:0005886">
    <property type="term" value="C:plasma membrane"/>
    <property type="evidence" value="ECO:0007669"/>
    <property type="project" value="UniProtKB-SubCell"/>
</dbReference>
<dbReference type="InterPro" id="IPR000515">
    <property type="entry name" value="MetI-like"/>
</dbReference>
<feature type="transmembrane region" description="Helical" evidence="8">
    <location>
        <begin position="56"/>
        <end position="83"/>
    </location>
</feature>
<dbReference type="STRING" id="447595.SAMN05660826_00767"/>
<evidence type="ECO:0000256" key="8">
    <source>
        <dbReference type="RuleBase" id="RU363032"/>
    </source>
</evidence>
<feature type="transmembrane region" description="Helical" evidence="8">
    <location>
        <begin position="126"/>
        <end position="149"/>
    </location>
</feature>
<comment type="subcellular location">
    <subcellularLocation>
        <location evidence="1">Cell inner membrane</location>
        <topology evidence="1">Multi-pass membrane protein</topology>
    </subcellularLocation>
    <subcellularLocation>
        <location evidence="8">Cell membrane</location>
        <topology evidence="8">Multi-pass membrane protein</topology>
    </subcellularLocation>
</comment>
<dbReference type="OrthoDB" id="9782004at2"/>
<keyword evidence="3" id="KW-1003">Cell membrane</keyword>
<evidence type="ECO:0000256" key="4">
    <source>
        <dbReference type="ARBA" id="ARBA00022519"/>
    </source>
</evidence>
<dbReference type="Gene3D" id="1.10.3720.10">
    <property type="entry name" value="MetI-like"/>
    <property type="match status" value="1"/>
</dbReference>
<keyword evidence="2 8" id="KW-0813">Transport</keyword>
<evidence type="ECO:0000313" key="11">
    <source>
        <dbReference type="Proteomes" id="UP000184375"/>
    </source>
</evidence>
<dbReference type="SUPFAM" id="SSF161098">
    <property type="entry name" value="MetI-like"/>
    <property type="match status" value="1"/>
</dbReference>
<accession>A0A1M7HSG8</accession>
<feature type="transmembrane region" description="Helical" evidence="8">
    <location>
        <begin position="231"/>
        <end position="251"/>
    </location>
</feature>
<proteinExistence type="inferred from homology"/>
<name>A0A1M7HSG8_9FIRM</name>
<keyword evidence="5 8" id="KW-0812">Transmembrane</keyword>
<evidence type="ECO:0000256" key="7">
    <source>
        <dbReference type="ARBA" id="ARBA00023136"/>
    </source>
</evidence>
<feature type="transmembrane region" description="Helical" evidence="8">
    <location>
        <begin position="193"/>
        <end position="210"/>
    </location>
</feature>
<keyword evidence="11" id="KW-1185">Reference proteome</keyword>
<organism evidence="10 11">
    <name type="scientific">Caldanaerovirga acetigignens</name>
    <dbReference type="NCBI Taxonomy" id="447595"/>
    <lineage>
        <taxon>Bacteria</taxon>
        <taxon>Bacillati</taxon>
        <taxon>Bacillota</taxon>
        <taxon>Clostridia</taxon>
        <taxon>Thermosediminibacterales</taxon>
        <taxon>Thermosediminibacteraceae</taxon>
        <taxon>Caldanaerovirga</taxon>
    </lineage>
</organism>
<dbReference type="Pfam" id="PF00528">
    <property type="entry name" value="BPD_transp_1"/>
    <property type="match status" value="1"/>
</dbReference>
<gene>
    <name evidence="10" type="ORF">SAMN05660826_00767</name>
</gene>
<evidence type="ECO:0000256" key="3">
    <source>
        <dbReference type="ARBA" id="ARBA00022475"/>
    </source>
</evidence>
<evidence type="ECO:0000256" key="2">
    <source>
        <dbReference type="ARBA" id="ARBA00022448"/>
    </source>
</evidence>
<dbReference type="PROSITE" id="PS50928">
    <property type="entry name" value="ABC_TM1"/>
    <property type="match status" value="1"/>
</dbReference>
<dbReference type="AlphaFoldDB" id="A0A1M7HSG8"/>
<keyword evidence="4" id="KW-0997">Cell inner membrane</keyword>
<evidence type="ECO:0000256" key="6">
    <source>
        <dbReference type="ARBA" id="ARBA00022989"/>
    </source>
</evidence>
<dbReference type="PANTHER" id="PTHR43357:SF4">
    <property type="entry name" value="INNER MEMBRANE ABC TRANSPORTER PERMEASE PROTEIN YDCV"/>
    <property type="match status" value="1"/>
</dbReference>
<evidence type="ECO:0000313" key="10">
    <source>
        <dbReference type="EMBL" id="SHM31349.1"/>
    </source>
</evidence>
<feature type="transmembrane region" description="Helical" evidence="8">
    <location>
        <begin position="95"/>
        <end position="120"/>
    </location>
</feature>
<keyword evidence="7 8" id="KW-0472">Membrane</keyword>
<evidence type="ECO:0000256" key="1">
    <source>
        <dbReference type="ARBA" id="ARBA00004429"/>
    </source>
</evidence>
<dbReference type="EMBL" id="FRCR01000003">
    <property type="protein sequence ID" value="SHM31349.1"/>
    <property type="molecule type" value="Genomic_DNA"/>
</dbReference>
<protein>
    <submittedName>
        <fullName evidence="10">Putative spermidine/putrescine transport system permease protein</fullName>
    </submittedName>
</protein>
<feature type="domain" description="ABC transmembrane type-1" evidence="9">
    <location>
        <begin position="60"/>
        <end position="250"/>
    </location>
</feature>
<reference evidence="11" key="1">
    <citation type="submission" date="2016-11" db="EMBL/GenBank/DDBJ databases">
        <authorList>
            <person name="Varghese N."/>
            <person name="Submissions S."/>
        </authorList>
    </citation>
    <scope>NUCLEOTIDE SEQUENCE [LARGE SCALE GENOMIC DNA]</scope>
    <source>
        <strain evidence="11">DSM 18802</strain>
    </source>
</reference>
<evidence type="ECO:0000256" key="5">
    <source>
        <dbReference type="ARBA" id="ARBA00022692"/>
    </source>
</evidence>
<comment type="similarity">
    <text evidence="8">Belongs to the binding-protein-dependent transport system permease family.</text>
</comment>
<keyword evidence="6 8" id="KW-1133">Transmembrane helix</keyword>